<protein>
    <recommendedName>
        <fullName evidence="3">HutD protein</fullName>
    </recommendedName>
</protein>
<name>A0ABP9HQG5_9ACTN</name>
<gene>
    <name evidence="1" type="ORF">GCM10023225_15820</name>
</gene>
<dbReference type="RefSeq" id="WP_345711905.1">
    <property type="nucleotide sequence ID" value="NZ_BAABIL010000205.1"/>
</dbReference>
<sequence>MAEVDPVRSGASGAGWLVEVAVSVDTEADPAPVVTVNTDGIRPGTTSPTIAMRVVGGEQFPVAVDLSDPCMAAWSPDAHPALQRKLWHQRTIWRPHLQVEPARIEVDGLLAIATDGSGRSGYERQPGDPRPALDATGGCVAAIEGWQVLLLRPAAASFTLSAPAWWGPTGEITGPADGTVTATVTLRRAAETATT</sequence>
<evidence type="ECO:0008006" key="3">
    <source>
        <dbReference type="Google" id="ProtNLM"/>
    </source>
</evidence>
<keyword evidence="2" id="KW-1185">Reference proteome</keyword>
<evidence type="ECO:0000313" key="2">
    <source>
        <dbReference type="Proteomes" id="UP001501195"/>
    </source>
</evidence>
<dbReference type="EMBL" id="BAABIL010000205">
    <property type="protein sequence ID" value="GAA4975547.1"/>
    <property type="molecule type" value="Genomic_DNA"/>
</dbReference>
<comment type="caution">
    <text evidence="1">The sequence shown here is derived from an EMBL/GenBank/DDBJ whole genome shotgun (WGS) entry which is preliminary data.</text>
</comment>
<proteinExistence type="predicted"/>
<accession>A0ABP9HQG5</accession>
<dbReference type="Proteomes" id="UP001501195">
    <property type="component" value="Unassembled WGS sequence"/>
</dbReference>
<reference evidence="2" key="1">
    <citation type="journal article" date="2019" name="Int. J. Syst. Evol. Microbiol.">
        <title>The Global Catalogue of Microorganisms (GCM) 10K type strain sequencing project: providing services to taxonomists for standard genome sequencing and annotation.</title>
        <authorList>
            <consortium name="The Broad Institute Genomics Platform"/>
            <consortium name="The Broad Institute Genome Sequencing Center for Infectious Disease"/>
            <person name="Wu L."/>
            <person name="Ma J."/>
        </authorList>
    </citation>
    <scope>NUCLEOTIDE SEQUENCE [LARGE SCALE GENOMIC DNA]</scope>
    <source>
        <strain evidence="2">JCM 18126</strain>
    </source>
</reference>
<evidence type="ECO:0000313" key="1">
    <source>
        <dbReference type="EMBL" id="GAA4975547.1"/>
    </source>
</evidence>
<organism evidence="1 2">
    <name type="scientific">Kineococcus glutinatus</name>
    <dbReference type="NCBI Taxonomy" id="1070872"/>
    <lineage>
        <taxon>Bacteria</taxon>
        <taxon>Bacillati</taxon>
        <taxon>Actinomycetota</taxon>
        <taxon>Actinomycetes</taxon>
        <taxon>Kineosporiales</taxon>
        <taxon>Kineosporiaceae</taxon>
        <taxon>Kineococcus</taxon>
    </lineage>
</organism>